<accession>A0AAV9S9K5</accession>
<sequence>MMETFRTLNELKHDMYSETKLNKNPQNKPRINKRIRSRWNKTKHQQRRDGSLIFGLLPHPDPAGCMKTFSVTSDTLTVKTSSGGSRIYVSILKADMQTPVLPLQACRASLPRCDECVRACRAAGEASINPQVLELHGFKSHLLLIHLHSSHEGA</sequence>
<comment type="caution">
    <text evidence="1">The sequence shown here is derived from an EMBL/GenBank/DDBJ whole genome shotgun (WGS) entry which is preliminary data.</text>
</comment>
<protein>
    <submittedName>
        <fullName evidence="1">Uncharacterized protein</fullName>
    </submittedName>
</protein>
<organism evidence="1 2">
    <name type="scientific">Crenichthys baileyi</name>
    <name type="common">White River springfish</name>
    <dbReference type="NCBI Taxonomy" id="28760"/>
    <lineage>
        <taxon>Eukaryota</taxon>
        <taxon>Metazoa</taxon>
        <taxon>Chordata</taxon>
        <taxon>Craniata</taxon>
        <taxon>Vertebrata</taxon>
        <taxon>Euteleostomi</taxon>
        <taxon>Actinopterygii</taxon>
        <taxon>Neopterygii</taxon>
        <taxon>Teleostei</taxon>
        <taxon>Neoteleostei</taxon>
        <taxon>Acanthomorphata</taxon>
        <taxon>Ovalentaria</taxon>
        <taxon>Atherinomorphae</taxon>
        <taxon>Cyprinodontiformes</taxon>
        <taxon>Goodeidae</taxon>
        <taxon>Crenichthys</taxon>
    </lineage>
</organism>
<keyword evidence="2" id="KW-1185">Reference proteome</keyword>
<evidence type="ECO:0000313" key="2">
    <source>
        <dbReference type="Proteomes" id="UP001311232"/>
    </source>
</evidence>
<dbReference type="AlphaFoldDB" id="A0AAV9S9K5"/>
<reference evidence="1 2" key="1">
    <citation type="submission" date="2021-06" db="EMBL/GenBank/DDBJ databases">
        <authorList>
            <person name="Palmer J.M."/>
        </authorList>
    </citation>
    <scope>NUCLEOTIDE SEQUENCE [LARGE SCALE GENOMIC DNA]</scope>
    <source>
        <strain evidence="1 2">MEX-2019</strain>
        <tissue evidence="1">Muscle</tissue>
    </source>
</reference>
<gene>
    <name evidence="1" type="ORF">CRENBAI_022945</name>
</gene>
<name>A0AAV9S9K5_9TELE</name>
<dbReference type="Proteomes" id="UP001311232">
    <property type="component" value="Unassembled WGS sequence"/>
</dbReference>
<evidence type="ECO:0000313" key="1">
    <source>
        <dbReference type="EMBL" id="KAK5618057.1"/>
    </source>
</evidence>
<dbReference type="EMBL" id="JAHHUM010000644">
    <property type="protein sequence ID" value="KAK5618057.1"/>
    <property type="molecule type" value="Genomic_DNA"/>
</dbReference>
<proteinExistence type="predicted"/>